<feature type="domain" description="Protein kinase" evidence="4">
    <location>
        <begin position="130"/>
        <end position="409"/>
    </location>
</feature>
<dbReference type="PROSITE" id="PS50207">
    <property type="entry name" value="CASPASE_P10"/>
    <property type="match status" value="1"/>
</dbReference>
<organism evidence="7 8">
    <name type="scientific">Daphnia magna</name>
    <dbReference type="NCBI Taxonomy" id="35525"/>
    <lineage>
        <taxon>Eukaryota</taxon>
        <taxon>Metazoa</taxon>
        <taxon>Ecdysozoa</taxon>
        <taxon>Arthropoda</taxon>
        <taxon>Crustacea</taxon>
        <taxon>Branchiopoda</taxon>
        <taxon>Diplostraca</taxon>
        <taxon>Cladocera</taxon>
        <taxon>Anomopoda</taxon>
        <taxon>Daphniidae</taxon>
        <taxon>Daphnia</taxon>
    </lineage>
</organism>
<dbReference type="InterPro" id="IPR045133">
    <property type="entry name" value="IRE1/2-like"/>
</dbReference>
<gene>
    <name evidence="7" type="ORF">OUZ56_022034</name>
</gene>
<dbReference type="InterPro" id="IPR029030">
    <property type="entry name" value="Caspase-like_dom_sf"/>
</dbReference>
<comment type="similarity">
    <text evidence="1 2">Belongs to the peptidase C14A family.</text>
</comment>
<feature type="domain" description="Caspase family p20" evidence="6">
    <location>
        <begin position="424"/>
        <end position="546"/>
    </location>
</feature>
<dbReference type="Pfam" id="PF00069">
    <property type="entry name" value="Pkinase"/>
    <property type="match status" value="1"/>
</dbReference>
<dbReference type="InterPro" id="IPR000719">
    <property type="entry name" value="Prot_kinase_dom"/>
</dbReference>
<dbReference type="PANTHER" id="PTHR13954">
    <property type="entry name" value="IRE1-RELATED"/>
    <property type="match status" value="1"/>
</dbReference>
<protein>
    <submittedName>
        <fullName evidence="7">Uncharacterized protein</fullName>
    </submittedName>
</protein>
<dbReference type="Gene3D" id="1.10.510.10">
    <property type="entry name" value="Transferase(Phosphotransferase) domain 1"/>
    <property type="match status" value="1"/>
</dbReference>
<keyword evidence="8" id="KW-1185">Reference proteome</keyword>
<evidence type="ECO:0000256" key="3">
    <source>
        <dbReference type="SAM" id="MobiDB-lite"/>
    </source>
</evidence>
<dbReference type="InterPro" id="IPR002138">
    <property type="entry name" value="Pept_C14_p10"/>
</dbReference>
<sequence>MSLSLLVNISPSSNVPTLGHLELGNRPSCKENSGDGSSSEGKAKDGLPEQNELTSREIRITLDSPDDVYSQIWQVIQKYPSLGVTELRILPNEIVSKSGRAWVRSGGKLSYDCKWLQNDKGSRKCEPMTFLNSPRQASSNRRRIFQGFHEYDIPVAIERTEMTADLMTEIEREFRILRELDIHENFIRYFCYETDQKTDFVYIATELCLCSIGDIFEREPANGPLKTAILSSLTAKGILFQATRGLDYLHQNHFVHRNVKPSSFLVKEILSGSGSPRYAIKITDFRLSRMLDPDKDLSGTVASEGWESPESRRKNQPLHQSLDVFILGCFYHYVLTGTDDMGSRPSHPFGDVEGARLQNIPNSKHAVYKEKWKPSRVQNENAIALIKQMLQFDEKQRPSLSQVLDHEYFRPPTKEHYPIYDSNKPGLCVIFNQEYFSKLQHRAGSEYDWRSLKRIFLKLGFEVVIHHDLMSYDIKGEMKKLAARDFSQYGCLVVCLLSHGIENAVAGFDGHYVNINKLKYKFSYNFCPSLYGKPKIFVVQSCQGELEQNQKQVVPLVFPGSDSAEGNKESTVQLSPASAAIKYMSNCFKSFNVKEDKLNRNPPIMDFITIKSTIPGFVSLRNSCTGSYFIQALCQKMEEEYLTSAYDGMLPDEKIIRDLEGILRGEDGVQSIMNSNITKKEYRQTISCETYLRKYIVFRRITNQNVFTDDDATDNDGESSNRRLTERNHFFVNNSAPSPAEESASP</sequence>
<dbReference type="Proteomes" id="UP001234178">
    <property type="component" value="Unassembled WGS sequence"/>
</dbReference>
<dbReference type="InterPro" id="IPR001309">
    <property type="entry name" value="Pept_C14_p20"/>
</dbReference>
<comment type="caution">
    <text evidence="7">The sequence shown here is derived from an EMBL/GenBank/DDBJ whole genome shotgun (WGS) entry which is preliminary data.</text>
</comment>
<accession>A0ABR0AV89</accession>
<evidence type="ECO:0000256" key="2">
    <source>
        <dbReference type="RuleBase" id="RU003971"/>
    </source>
</evidence>
<dbReference type="InterPro" id="IPR011600">
    <property type="entry name" value="Pept_C14_caspase"/>
</dbReference>
<dbReference type="SUPFAM" id="SSF52129">
    <property type="entry name" value="Caspase-like"/>
    <property type="match status" value="1"/>
</dbReference>
<feature type="compositionally biased region" description="Acidic residues" evidence="3">
    <location>
        <begin position="708"/>
        <end position="717"/>
    </location>
</feature>
<dbReference type="PROSITE" id="PS50208">
    <property type="entry name" value="CASPASE_P20"/>
    <property type="match status" value="1"/>
</dbReference>
<feature type="domain" description="Caspase family p10" evidence="5">
    <location>
        <begin position="597"/>
        <end position="639"/>
    </location>
</feature>
<dbReference type="PROSITE" id="PS50011">
    <property type="entry name" value="PROTEIN_KINASE_DOM"/>
    <property type="match status" value="1"/>
</dbReference>
<dbReference type="PRINTS" id="PR00376">
    <property type="entry name" value="IL1BCENZYME"/>
</dbReference>
<dbReference type="SUPFAM" id="SSF56112">
    <property type="entry name" value="Protein kinase-like (PK-like)"/>
    <property type="match status" value="1"/>
</dbReference>
<dbReference type="InterPro" id="IPR011009">
    <property type="entry name" value="Kinase-like_dom_sf"/>
</dbReference>
<dbReference type="SMART" id="SM00115">
    <property type="entry name" value="CASc"/>
    <property type="match status" value="1"/>
</dbReference>
<evidence type="ECO:0000313" key="7">
    <source>
        <dbReference type="EMBL" id="KAK4029018.1"/>
    </source>
</evidence>
<feature type="region of interest" description="Disordered" evidence="3">
    <location>
        <begin position="17"/>
        <end position="55"/>
    </location>
</feature>
<proteinExistence type="inferred from homology"/>
<feature type="compositionally biased region" description="Low complexity" evidence="3">
    <location>
        <begin position="735"/>
        <end position="746"/>
    </location>
</feature>
<dbReference type="PANTHER" id="PTHR13954:SF6">
    <property type="entry name" value="NON-SPECIFIC SERINE_THREONINE PROTEIN KINASE"/>
    <property type="match status" value="1"/>
</dbReference>
<evidence type="ECO:0000313" key="8">
    <source>
        <dbReference type="Proteomes" id="UP001234178"/>
    </source>
</evidence>
<evidence type="ECO:0000259" key="4">
    <source>
        <dbReference type="PROSITE" id="PS50011"/>
    </source>
</evidence>
<dbReference type="InterPro" id="IPR015917">
    <property type="entry name" value="Pept_C14A"/>
</dbReference>
<dbReference type="Gene3D" id="3.40.50.1460">
    <property type="match status" value="1"/>
</dbReference>
<feature type="compositionally biased region" description="Basic and acidic residues" evidence="3">
    <location>
        <begin position="719"/>
        <end position="729"/>
    </location>
</feature>
<dbReference type="EMBL" id="JAOYFB010000039">
    <property type="protein sequence ID" value="KAK4029018.1"/>
    <property type="molecule type" value="Genomic_DNA"/>
</dbReference>
<feature type="region of interest" description="Disordered" evidence="3">
    <location>
        <begin position="707"/>
        <end position="746"/>
    </location>
</feature>
<dbReference type="Gene3D" id="3.30.200.20">
    <property type="entry name" value="Phosphorylase Kinase, domain 1"/>
    <property type="match status" value="1"/>
</dbReference>
<evidence type="ECO:0000259" key="5">
    <source>
        <dbReference type="PROSITE" id="PS50207"/>
    </source>
</evidence>
<evidence type="ECO:0000256" key="1">
    <source>
        <dbReference type="ARBA" id="ARBA00010134"/>
    </source>
</evidence>
<dbReference type="Pfam" id="PF00656">
    <property type="entry name" value="Peptidase_C14"/>
    <property type="match status" value="1"/>
</dbReference>
<reference evidence="7 8" key="1">
    <citation type="journal article" date="2023" name="Nucleic Acids Res.">
        <title>The hologenome of Daphnia magna reveals possible DNA methylation and microbiome-mediated evolution of the host genome.</title>
        <authorList>
            <person name="Chaturvedi A."/>
            <person name="Li X."/>
            <person name="Dhandapani V."/>
            <person name="Marshall H."/>
            <person name="Kissane S."/>
            <person name="Cuenca-Cambronero M."/>
            <person name="Asole G."/>
            <person name="Calvet F."/>
            <person name="Ruiz-Romero M."/>
            <person name="Marangio P."/>
            <person name="Guigo R."/>
            <person name="Rago D."/>
            <person name="Mirbahai L."/>
            <person name="Eastwood N."/>
            <person name="Colbourne J.K."/>
            <person name="Zhou J."/>
            <person name="Mallon E."/>
            <person name="Orsini L."/>
        </authorList>
    </citation>
    <scope>NUCLEOTIDE SEQUENCE [LARGE SCALE GENOMIC DNA]</scope>
    <source>
        <strain evidence="7">LRV0_1</strain>
    </source>
</reference>
<evidence type="ECO:0000259" key="6">
    <source>
        <dbReference type="PROSITE" id="PS50208"/>
    </source>
</evidence>
<name>A0ABR0AV89_9CRUS</name>